<gene>
    <name evidence="4" type="ORF">Mkiyose1413_42890</name>
    <name evidence="3" type="ORF">SRL2020028_34700</name>
</gene>
<evidence type="ECO:0000256" key="1">
    <source>
        <dbReference type="SAM" id="MobiDB-lite"/>
    </source>
</evidence>
<protein>
    <submittedName>
        <fullName evidence="4">NUDIX hydrolase</fullName>
    </submittedName>
</protein>
<reference evidence="4" key="1">
    <citation type="submission" date="2022-08" db="EMBL/GenBank/DDBJ databases">
        <title>Mycobacterium kiyosense sp. nov., scotochromogenic slow-glowing species isolated from respiratory specimens.</title>
        <authorList>
            <person name="Fukano H."/>
            <person name="Kazumi Y."/>
            <person name="Sakagami N."/>
            <person name="Ato M."/>
            <person name="Mitarai S."/>
            <person name="Hoshino Y."/>
        </authorList>
    </citation>
    <scope>NUCLEOTIDE SEQUENCE</scope>
    <source>
        <strain evidence="4">1413</strain>
        <strain evidence="3">SRL2020-028</strain>
    </source>
</reference>
<keyword evidence="4" id="KW-0378">Hydrolase</keyword>
<dbReference type="AlphaFoldDB" id="A0A9P3Q7B6"/>
<dbReference type="SUPFAM" id="SSF46785">
    <property type="entry name" value="Winged helix' DNA-binding domain"/>
    <property type="match status" value="1"/>
</dbReference>
<comment type="caution">
    <text evidence="4">The sequence shown here is derived from an EMBL/GenBank/DDBJ whole genome shotgun (WGS) entry which is preliminary data.</text>
</comment>
<dbReference type="InterPro" id="IPR054105">
    <property type="entry name" value="WHD_NrtR"/>
</dbReference>
<dbReference type="GeneID" id="83629067"/>
<dbReference type="PANTHER" id="PTHR43736">
    <property type="entry name" value="ADP-RIBOSE PYROPHOSPHATASE"/>
    <property type="match status" value="1"/>
</dbReference>
<dbReference type="SUPFAM" id="SSF55811">
    <property type="entry name" value="Nudix"/>
    <property type="match status" value="1"/>
</dbReference>
<keyword evidence="5" id="KW-1185">Reference proteome</keyword>
<evidence type="ECO:0000313" key="5">
    <source>
        <dbReference type="Proteomes" id="UP001064782"/>
    </source>
</evidence>
<dbReference type="InterPro" id="IPR036388">
    <property type="entry name" value="WH-like_DNA-bd_sf"/>
</dbReference>
<evidence type="ECO:0000259" key="2">
    <source>
        <dbReference type="Pfam" id="PF21906"/>
    </source>
</evidence>
<dbReference type="InterPro" id="IPR015797">
    <property type="entry name" value="NUDIX_hydrolase-like_dom_sf"/>
</dbReference>
<evidence type="ECO:0000313" key="3">
    <source>
        <dbReference type="EMBL" id="GLB84214.1"/>
    </source>
</evidence>
<feature type="domain" description="NrtR DNA-binding winged helix" evidence="2">
    <location>
        <begin position="160"/>
        <end position="214"/>
    </location>
</feature>
<feature type="region of interest" description="Disordered" evidence="1">
    <location>
        <begin position="198"/>
        <end position="235"/>
    </location>
</feature>
<sequence>MTDHKYIDSHGKALEDYPQPSVAVDTAVLSLDADNELVVLLVRRPSGRGWALPGTFLHDRERLAHAVDRCLQDKANIRGLRPRQLQVFDKPGRDKRGWVLSVAHIQVVQPHQLESRSSERTTLALARDPGKLPYDHPEIVEYALADLRARYVDRPDPDGLLGEEFTLRELRSAHEAVAGHNLDRDAFRRLMEPLIQPTGTFVNEGRGRPAQKFRRGSPPARRRRRGQLTMPRDTD</sequence>
<proteinExistence type="predicted"/>
<dbReference type="CDD" id="cd18873">
    <property type="entry name" value="NUDIX_NadM_like"/>
    <property type="match status" value="1"/>
</dbReference>
<accession>A0A9P3Q7B6</accession>
<dbReference type="RefSeq" id="WP_236982634.1">
    <property type="nucleotide sequence ID" value="NZ_BRXE01000044.1"/>
</dbReference>
<dbReference type="Proteomes" id="UP001165663">
    <property type="component" value="Unassembled WGS sequence"/>
</dbReference>
<dbReference type="Gene3D" id="1.10.10.10">
    <property type="entry name" value="Winged helix-like DNA-binding domain superfamily/Winged helix DNA-binding domain"/>
    <property type="match status" value="1"/>
</dbReference>
<dbReference type="PANTHER" id="PTHR43736:SF4">
    <property type="entry name" value="SLR1690 PROTEIN"/>
    <property type="match status" value="1"/>
</dbReference>
<dbReference type="Proteomes" id="UP001064782">
    <property type="component" value="Unassembled WGS sequence"/>
</dbReference>
<dbReference type="EMBL" id="BRXE01000044">
    <property type="protein sequence ID" value="GLB84214.1"/>
    <property type="molecule type" value="Genomic_DNA"/>
</dbReference>
<dbReference type="Pfam" id="PF21906">
    <property type="entry name" value="WHD_NrtR"/>
    <property type="match status" value="1"/>
</dbReference>
<dbReference type="GO" id="GO:0016787">
    <property type="term" value="F:hydrolase activity"/>
    <property type="evidence" value="ECO:0007669"/>
    <property type="project" value="UniProtKB-KW"/>
</dbReference>
<organism evidence="4 5">
    <name type="scientific">Mycobacterium kiyosense</name>
    <dbReference type="NCBI Taxonomy" id="2871094"/>
    <lineage>
        <taxon>Bacteria</taxon>
        <taxon>Bacillati</taxon>
        <taxon>Actinomycetota</taxon>
        <taxon>Actinomycetes</taxon>
        <taxon>Mycobacteriales</taxon>
        <taxon>Mycobacteriaceae</taxon>
        <taxon>Mycobacterium</taxon>
    </lineage>
</organism>
<name>A0A9P3Q7B6_9MYCO</name>
<evidence type="ECO:0000313" key="4">
    <source>
        <dbReference type="EMBL" id="GLD32406.1"/>
    </source>
</evidence>
<feature type="compositionally biased region" description="Basic residues" evidence="1">
    <location>
        <begin position="209"/>
        <end position="226"/>
    </location>
</feature>
<dbReference type="EMBL" id="BRZI01000043">
    <property type="protein sequence ID" value="GLD32406.1"/>
    <property type="molecule type" value="Genomic_DNA"/>
</dbReference>
<dbReference type="Gene3D" id="3.90.79.10">
    <property type="entry name" value="Nucleoside Triphosphate Pyrophosphohydrolase"/>
    <property type="match status" value="1"/>
</dbReference>
<dbReference type="InterPro" id="IPR036390">
    <property type="entry name" value="WH_DNA-bd_sf"/>
</dbReference>